<comment type="caution">
    <text evidence="1">The sequence shown here is derived from an EMBL/GenBank/DDBJ whole genome shotgun (WGS) entry which is preliminary data.</text>
</comment>
<accession>A0AAV4TZ28</accession>
<reference evidence="1 2" key="1">
    <citation type="submission" date="2021-06" db="EMBL/GenBank/DDBJ databases">
        <title>Caerostris extrusa draft genome.</title>
        <authorList>
            <person name="Kono N."/>
            <person name="Arakawa K."/>
        </authorList>
    </citation>
    <scope>NUCLEOTIDE SEQUENCE [LARGE SCALE GENOMIC DNA]</scope>
</reference>
<protein>
    <submittedName>
        <fullName evidence="1">Uncharacterized protein</fullName>
    </submittedName>
</protein>
<gene>
    <name evidence="1" type="ORF">CEXT_604761</name>
</gene>
<dbReference type="EMBL" id="BPLR01012056">
    <property type="protein sequence ID" value="GIY50996.1"/>
    <property type="molecule type" value="Genomic_DNA"/>
</dbReference>
<dbReference type="Proteomes" id="UP001054945">
    <property type="component" value="Unassembled WGS sequence"/>
</dbReference>
<proteinExistence type="predicted"/>
<evidence type="ECO:0000313" key="1">
    <source>
        <dbReference type="EMBL" id="GIY50996.1"/>
    </source>
</evidence>
<name>A0AAV4TZ28_CAEEX</name>
<evidence type="ECO:0000313" key="2">
    <source>
        <dbReference type="Proteomes" id="UP001054945"/>
    </source>
</evidence>
<dbReference type="AlphaFoldDB" id="A0AAV4TZ28"/>
<organism evidence="1 2">
    <name type="scientific">Caerostris extrusa</name>
    <name type="common">Bark spider</name>
    <name type="synonym">Caerostris bankana</name>
    <dbReference type="NCBI Taxonomy" id="172846"/>
    <lineage>
        <taxon>Eukaryota</taxon>
        <taxon>Metazoa</taxon>
        <taxon>Ecdysozoa</taxon>
        <taxon>Arthropoda</taxon>
        <taxon>Chelicerata</taxon>
        <taxon>Arachnida</taxon>
        <taxon>Araneae</taxon>
        <taxon>Araneomorphae</taxon>
        <taxon>Entelegynae</taxon>
        <taxon>Araneoidea</taxon>
        <taxon>Araneidae</taxon>
        <taxon>Caerostris</taxon>
    </lineage>
</organism>
<keyword evidence="2" id="KW-1185">Reference proteome</keyword>
<sequence length="110" mass="12308">MSRSTEGSEDFASQFAFISCREVHSEWEFEFVSYAQFQYSNSIRLIASSIWKVIGLHLGREVKVISRVICASLGRSPSGERKCREAPKAAKSFPLLQGRYVLNGNSNSAL</sequence>